<proteinExistence type="predicted"/>
<protein>
    <submittedName>
        <fullName evidence="1">Protein ZBED8-like</fullName>
    </submittedName>
</protein>
<keyword evidence="2" id="KW-1185">Reference proteome</keyword>
<dbReference type="Proteomes" id="UP000478052">
    <property type="component" value="Unassembled WGS sequence"/>
</dbReference>
<comment type="caution">
    <text evidence="1">The sequence shown here is derived from an EMBL/GenBank/DDBJ whole genome shotgun (WGS) entry which is preliminary data.</text>
</comment>
<gene>
    <name evidence="1" type="ORF">FWK35_00028250</name>
</gene>
<reference evidence="1 2" key="1">
    <citation type="submission" date="2019-08" db="EMBL/GenBank/DDBJ databases">
        <title>Whole genome of Aphis craccivora.</title>
        <authorList>
            <person name="Voronova N.V."/>
            <person name="Shulinski R.S."/>
            <person name="Bandarenka Y.V."/>
            <person name="Zhorov D.G."/>
            <person name="Warner D."/>
        </authorList>
    </citation>
    <scope>NUCLEOTIDE SEQUENCE [LARGE SCALE GENOMIC DNA]</scope>
    <source>
        <strain evidence="1">180601</strain>
        <tissue evidence="1">Whole Body</tissue>
    </source>
</reference>
<accession>A0A6G0VNM4</accession>
<dbReference type="AlphaFoldDB" id="A0A6G0VNM4"/>
<evidence type="ECO:0000313" key="2">
    <source>
        <dbReference type="Proteomes" id="UP000478052"/>
    </source>
</evidence>
<sequence length="187" mass="21674">MSNTSLCGLWRKTLILIFSPRIKIAEIIVKILKPHTIAESLILPPCSEIVQIMFGDDAKNEIIKIQHSDNTIKNGWGTCLRMSCVRKSYFRMTSVRKKISVRKVRPILITHLQKIKTSIIKENAITKTFFTGRVQPNVEQKFVLLKYRTGNTKSTSFQHFQKINTLTQRTQLLLKQKKLKKILNTKH</sequence>
<evidence type="ECO:0000313" key="1">
    <source>
        <dbReference type="EMBL" id="KAF0703168.1"/>
    </source>
</evidence>
<name>A0A6G0VNM4_APHCR</name>
<organism evidence="1 2">
    <name type="scientific">Aphis craccivora</name>
    <name type="common">Cowpea aphid</name>
    <dbReference type="NCBI Taxonomy" id="307492"/>
    <lineage>
        <taxon>Eukaryota</taxon>
        <taxon>Metazoa</taxon>
        <taxon>Ecdysozoa</taxon>
        <taxon>Arthropoda</taxon>
        <taxon>Hexapoda</taxon>
        <taxon>Insecta</taxon>
        <taxon>Pterygota</taxon>
        <taxon>Neoptera</taxon>
        <taxon>Paraneoptera</taxon>
        <taxon>Hemiptera</taxon>
        <taxon>Sternorrhyncha</taxon>
        <taxon>Aphidomorpha</taxon>
        <taxon>Aphidoidea</taxon>
        <taxon>Aphididae</taxon>
        <taxon>Aphidini</taxon>
        <taxon>Aphis</taxon>
        <taxon>Aphis</taxon>
    </lineage>
</organism>
<dbReference type="OrthoDB" id="1101576at2759"/>
<dbReference type="EMBL" id="VUJU01014014">
    <property type="protein sequence ID" value="KAF0703168.1"/>
    <property type="molecule type" value="Genomic_DNA"/>
</dbReference>